<dbReference type="GO" id="GO:0003677">
    <property type="term" value="F:DNA binding"/>
    <property type="evidence" value="ECO:0007669"/>
    <property type="project" value="UniProtKB-KW"/>
</dbReference>
<dbReference type="InterPro" id="IPR021858">
    <property type="entry name" value="Fun_TF"/>
</dbReference>
<evidence type="ECO:0000256" key="2">
    <source>
        <dbReference type="ARBA" id="ARBA00023125"/>
    </source>
</evidence>
<dbReference type="GO" id="GO:0008270">
    <property type="term" value="F:zinc ion binding"/>
    <property type="evidence" value="ECO:0007669"/>
    <property type="project" value="InterPro"/>
</dbReference>
<feature type="region of interest" description="Disordered" evidence="5">
    <location>
        <begin position="1"/>
        <end position="31"/>
    </location>
</feature>
<evidence type="ECO:0000256" key="5">
    <source>
        <dbReference type="SAM" id="MobiDB-lite"/>
    </source>
</evidence>
<dbReference type="InterPro" id="IPR001138">
    <property type="entry name" value="Zn2Cys6_DnaBD"/>
</dbReference>
<proteinExistence type="predicted"/>
<feature type="region of interest" description="Disordered" evidence="5">
    <location>
        <begin position="644"/>
        <end position="665"/>
    </location>
</feature>
<sequence length="913" mass="100154">MTAPINTPSTGAAKDAASARKRRRRAPAGGAADDCFTCAKRNVKCDRRRPYCSQCLEIGNECSGYKTQLTWGVGVASRGKLRGLSLPIAKAPPVNPVKSPLSTVKSPTISRPRNASVASTASQWTVEQEERAREEMEMAHAHGRTGSVSVPPPYHHFDMSHMSPTESAPPGWTHIPFSSSMTSDGGRYAPRPLHIPIPVSSPGDMMHRDLLHTPLDAMSDVDYMSPMAHSFPREEVPQYLHSPIIYEGFPSHGSPLPQSPPAAIMIEQPRGTAAACPSLIYAPSEPASSLQSHMSHVESLEAQLSRKMQHDCDVLVPETPDLDTYGSSVQSHGAFWAASSTDEESVSQSVPDKNQVMPWHGPYPSQSPSPVLQLTLTPDVTTKMHFFMDYYEKSMCPSMVLIDGPSNPFREHVLRLASSSRSLQHAICALAACNLRMKRRLSLGHHHSRDAGEKRLDMSPIDSPSDAQPGDQSLAEEYQHRTLAVRLLDEQLNDAEKSTHDSVLATILLLCHYRMAESGVAKFQTQFAGVKKILGMRRMSPYMQSRDSAWMEALFTYFDAISASVNDRESQLNTSFYGVLPDAQLLPPGAENLVGCDRELFKTISKLGRLNLLSQHRPVQNLLSSSSLPRNSISSRSDSPAIGSFKSLDHHSSHHHSIFGTPPMPISSGVRFDGNGFGSTLDDHDADSLMLGQSPPYDDHRSTFWREWKDARISLQSWEFDANRARASLTGPPQTPSSPQPMINLGVGDGTTPPPTPAQVRDLGSLSEAFRYAALLYTERLASPNVPSAHNNFRNLVSQVVYYSTSLEAGSSAEKFLLWPLFVAGSECVNELQQNIVRSKCREIMSKSGYMNNLAALDVLERIWAGDLSNASRQFDRSRGLMSPGGGAGQQKGGSFSWIRCMAGFGDAEWIMF</sequence>
<dbReference type="EMBL" id="MU864928">
    <property type="protein sequence ID" value="KAK4467193.1"/>
    <property type="molecule type" value="Genomic_DNA"/>
</dbReference>
<feature type="region of interest" description="Disordered" evidence="5">
    <location>
        <begin position="445"/>
        <end position="473"/>
    </location>
</feature>
<gene>
    <name evidence="7" type="ORF">QBC42DRAFT_2498</name>
</gene>
<reference evidence="7" key="2">
    <citation type="submission" date="2023-06" db="EMBL/GenBank/DDBJ databases">
        <authorList>
            <consortium name="Lawrence Berkeley National Laboratory"/>
            <person name="Mondo S.J."/>
            <person name="Hensen N."/>
            <person name="Bonometti L."/>
            <person name="Westerberg I."/>
            <person name="Brannstrom I.O."/>
            <person name="Guillou S."/>
            <person name="Cros-Aarteil S."/>
            <person name="Calhoun S."/>
            <person name="Haridas S."/>
            <person name="Kuo A."/>
            <person name="Pangilinan J."/>
            <person name="Riley R."/>
            <person name="Labutti K."/>
            <person name="Andreopoulos B."/>
            <person name="Lipzen A."/>
            <person name="Chen C."/>
            <person name="Yanf M."/>
            <person name="Daum C."/>
            <person name="Ng V."/>
            <person name="Clum A."/>
            <person name="Steindorff A."/>
            <person name="Ohm R."/>
            <person name="Martin F."/>
            <person name="Silar P."/>
            <person name="Natvig D."/>
            <person name="Lalanne C."/>
            <person name="Gautier V."/>
            <person name="Ament-Velasquez S.L."/>
            <person name="Kruys A."/>
            <person name="Hutchinson M.I."/>
            <person name="Powell A.J."/>
            <person name="Barry K."/>
            <person name="Miller A.N."/>
            <person name="Grigoriev I.V."/>
            <person name="Debuchy R."/>
            <person name="Gladieux P."/>
            <person name="Thoren M.H."/>
            <person name="Johannesson H."/>
        </authorList>
    </citation>
    <scope>NUCLEOTIDE SEQUENCE</scope>
    <source>
        <strain evidence="7">PSN324</strain>
    </source>
</reference>
<dbReference type="CDD" id="cd00067">
    <property type="entry name" value="GAL4"/>
    <property type="match status" value="1"/>
</dbReference>
<dbReference type="PROSITE" id="PS50048">
    <property type="entry name" value="ZN2_CY6_FUNGAL_2"/>
    <property type="match status" value="1"/>
</dbReference>
<evidence type="ECO:0000256" key="3">
    <source>
        <dbReference type="ARBA" id="ARBA00023163"/>
    </source>
</evidence>
<evidence type="ECO:0000313" key="7">
    <source>
        <dbReference type="EMBL" id="KAK4467193.1"/>
    </source>
</evidence>
<feature type="compositionally biased region" description="Polar residues" evidence="5">
    <location>
        <begin position="1"/>
        <end position="10"/>
    </location>
</feature>
<dbReference type="Pfam" id="PF11951">
    <property type="entry name" value="Fungal_trans_2"/>
    <property type="match status" value="2"/>
</dbReference>
<dbReference type="PANTHER" id="PTHR31069:SF28">
    <property type="entry name" value="ZN(II)2CYS6 TRANSCRIPTION FACTOR (EUROFUNG)"/>
    <property type="match status" value="1"/>
</dbReference>
<evidence type="ECO:0000256" key="1">
    <source>
        <dbReference type="ARBA" id="ARBA00023015"/>
    </source>
</evidence>
<keyword evidence="1" id="KW-0805">Transcription regulation</keyword>
<feature type="region of interest" description="Disordered" evidence="5">
    <location>
        <begin position="97"/>
        <end position="123"/>
    </location>
</feature>
<dbReference type="InterPro" id="IPR036864">
    <property type="entry name" value="Zn2-C6_fun-type_DNA-bd_sf"/>
</dbReference>
<dbReference type="Proteomes" id="UP001321749">
    <property type="component" value="Unassembled WGS sequence"/>
</dbReference>
<dbReference type="SUPFAM" id="SSF57701">
    <property type="entry name" value="Zn2/Cys6 DNA-binding domain"/>
    <property type="match status" value="1"/>
</dbReference>
<feature type="compositionally biased region" description="Polar residues" evidence="5">
    <location>
        <begin position="100"/>
        <end position="123"/>
    </location>
</feature>
<dbReference type="InterPro" id="IPR050675">
    <property type="entry name" value="OAF3"/>
</dbReference>
<keyword evidence="3" id="KW-0804">Transcription</keyword>
<evidence type="ECO:0000313" key="8">
    <source>
        <dbReference type="Proteomes" id="UP001321749"/>
    </source>
</evidence>
<comment type="caution">
    <text evidence="7">The sequence shown here is derived from an EMBL/GenBank/DDBJ whole genome shotgun (WGS) entry which is preliminary data.</text>
</comment>
<keyword evidence="4" id="KW-0539">Nucleus</keyword>
<dbReference type="GO" id="GO:0000981">
    <property type="term" value="F:DNA-binding transcription factor activity, RNA polymerase II-specific"/>
    <property type="evidence" value="ECO:0007669"/>
    <property type="project" value="InterPro"/>
</dbReference>
<organism evidence="7 8">
    <name type="scientific">Cladorrhinum samala</name>
    <dbReference type="NCBI Taxonomy" id="585594"/>
    <lineage>
        <taxon>Eukaryota</taxon>
        <taxon>Fungi</taxon>
        <taxon>Dikarya</taxon>
        <taxon>Ascomycota</taxon>
        <taxon>Pezizomycotina</taxon>
        <taxon>Sordariomycetes</taxon>
        <taxon>Sordariomycetidae</taxon>
        <taxon>Sordariales</taxon>
        <taxon>Podosporaceae</taxon>
        <taxon>Cladorrhinum</taxon>
    </lineage>
</organism>
<keyword evidence="8" id="KW-1185">Reference proteome</keyword>
<protein>
    <submittedName>
        <fullName evidence="7">Fungal-specific transcription factor domain-containing protein</fullName>
    </submittedName>
</protein>
<feature type="domain" description="Zn(2)-C6 fungal-type" evidence="6">
    <location>
        <begin position="34"/>
        <end position="63"/>
    </location>
</feature>
<keyword evidence="2" id="KW-0238">DNA-binding</keyword>
<reference evidence="7" key="1">
    <citation type="journal article" date="2023" name="Mol. Phylogenet. Evol.">
        <title>Genome-scale phylogeny and comparative genomics of the fungal order Sordariales.</title>
        <authorList>
            <person name="Hensen N."/>
            <person name="Bonometti L."/>
            <person name="Westerberg I."/>
            <person name="Brannstrom I.O."/>
            <person name="Guillou S."/>
            <person name="Cros-Aarteil S."/>
            <person name="Calhoun S."/>
            <person name="Haridas S."/>
            <person name="Kuo A."/>
            <person name="Mondo S."/>
            <person name="Pangilinan J."/>
            <person name="Riley R."/>
            <person name="LaButti K."/>
            <person name="Andreopoulos B."/>
            <person name="Lipzen A."/>
            <person name="Chen C."/>
            <person name="Yan M."/>
            <person name="Daum C."/>
            <person name="Ng V."/>
            <person name="Clum A."/>
            <person name="Steindorff A."/>
            <person name="Ohm R.A."/>
            <person name="Martin F."/>
            <person name="Silar P."/>
            <person name="Natvig D.O."/>
            <person name="Lalanne C."/>
            <person name="Gautier V."/>
            <person name="Ament-Velasquez S.L."/>
            <person name="Kruys A."/>
            <person name="Hutchinson M.I."/>
            <person name="Powell A.J."/>
            <person name="Barry K."/>
            <person name="Miller A.N."/>
            <person name="Grigoriev I.V."/>
            <person name="Debuchy R."/>
            <person name="Gladieux P."/>
            <person name="Hiltunen Thoren M."/>
            <person name="Johannesson H."/>
        </authorList>
    </citation>
    <scope>NUCLEOTIDE SEQUENCE</scope>
    <source>
        <strain evidence="7">PSN324</strain>
    </source>
</reference>
<evidence type="ECO:0000256" key="4">
    <source>
        <dbReference type="ARBA" id="ARBA00023242"/>
    </source>
</evidence>
<dbReference type="Gene3D" id="4.10.240.10">
    <property type="entry name" value="Zn(2)-C6 fungal-type DNA-binding domain"/>
    <property type="match status" value="1"/>
</dbReference>
<dbReference type="Pfam" id="PF00172">
    <property type="entry name" value="Zn_clus"/>
    <property type="match status" value="1"/>
</dbReference>
<accession>A0AAV9I2N1</accession>
<dbReference type="FunFam" id="4.10.240.10:FF:000010">
    <property type="entry name" value="Fungal transcriptional regulatory protein"/>
    <property type="match status" value="1"/>
</dbReference>
<dbReference type="PANTHER" id="PTHR31069">
    <property type="entry name" value="OLEATE-ACTIVATED TRANSCRIPTION FACTOR 1-RELATED"/>
    <property type="match status" value="1"/>
</dbReference>
<name>A0AAV9I2N1_9PEZI</name>
<dbReference type="AlphaFoldDB" id="A0AAV9I2N1"/>
<evidence type="ECO:0000259" key="6">
    <source>
        <dbReference type="PROSITE" id="PS50048"/>
    </source>
</evidence>